<dbReference type="PRINTS" id="PR00081">
    <property type="entry name" value="GDHRDH"/>
</dbReference>
<dbReference type="Gene3D" id="3.40.50.720">
    <property type="entry name" value="NAD(P)-binding Rossmann-like Domain"/>
    <property type="match status" value="1"/>
</dbReference>
<comment type="similarity">
    <text evidence="1 4">Belongs to the short-chain dehydrogenases/reductases (SDR) family.</text>
</comment>
<keyword evidence="2" id="KW-0521">NADP</keyword>
<proteinExistence type="inferred from homology"/>
<dbReference type="EMBL" id="BAAAQM010000032">
    <property type="protein sequence ID" value="GAA1984084.1"/>
    <property type="molecule type" value="Genomic_DNA"/>
</dbReference>
<evidence type="ECO:0000256" key="1">
    <source>
        <dbReference type="ARBA" id="ARBA00006484"/>
    </source>
</evidence>
<dbReference type="PANTHER" id="PTHR43490">
    <property type="entry name" value="(+)-NEOMENTHOL DEHYDROGENASE"/>
    <property type="match status" value="1"/>
</dbReference>
<name>A0ABN2SC13_9ACTN</name>
<dbReference type="InterPro" id="IPR036291">
    <property type="entry name" value="NAD(P)-bd_dom_sf"/>
</dbReference>
<keyword evidence="6" id="KW-1185">Reference proteome</keyword>
<evidence type="ECO:0000313" key="6">
    <source>
        <dbReference type="Proteomes" id="UP001499854"/>
    </source>
</evidence>
<dbReference type="InterPro" id="IPR002347">
    <property type="entry name" value="SDR_fam"/>
</dbReference>
<keyword evidence="3" id="KW-0560">Oxidoreductase</keyword>
<dbReference type="PRINTS" id="PR00080">
    <property type="entry name" value="SDRFAMILY"/>
</dbReference>
<dbReference type="SUPFAM" id="SSF51735">
    <property type="entry name" value="NAD(P)-binding Rossmann-fold domains"/>
    <property type="match status" value="1"/>
</dbReference>
<reference evidence="5 6" key="1">
    <citation type="journal article" date="2019" name="Int. J. Syst. Evol. Microbiol.">
        <title>The Global Catalogue of Microorganisms (GCM) 10K type strain sequencing project: providing services to taxonomists for standard genome sequencing and annotation.</title>
        <authorList>
            <consortium name="The Broad Institute Genomics Platform"/>
            <consortium name="The Broad Institute Genome Sequencing Center for Infectious Disease"/>
            <person name="Wu L."/>
            <person name="Ma J."/>
        </authorList>
    </citation>
    <scope>NUCLEOTIDE SEQUENCE [LARGE SCALE GENOMIC DNA]</scope>
    <source>
        <strain evidence="5 6">JCM 16013</strain>
    </source>
</reference>
<sequence length="226" mass="23521">MIALVTGANRGLGRETARQLVAAGHTVLVGARSESAARETADALGGGAVPLRLDVTSTADIDHAAEEIERRFGHLDVLVNNAAIHYDTWQRAVSADLAVVREAAETNVLGPWHLTQALLPLLRRGSHQRIVNVSSEAGSLASMGGGTPAYSLTKAALNALTRMLASELRPEGILVNAVCPGWVATEMGGPGGRPVQDGAAGIVWAATLPDDGPSGGFFRDGKTHPW</sequence>
<evidence type="ECO:0000256" key="4">
    <source>
        <dbReference type="RuleBase" id="RU000363"/>
    </source>
</evidence>
<evidence type="ECO:0000256" key="2">
    <source>
        <dbReference type="ARBA" id="ARBA00022857"/>
    </source>
</evidence>
<accession>A0ABN2SC13</accession>
<dbReference type="RefSeq" id="WP_344659770.1">
    <property type="nucleotide sequence ID" value="NZ_BAAAQM010000032.1"/>
</dbReference>
<evidence type="ECO:0000256" key="3">
    <source>
        <dbReference type="ARBA" id="ARBA00023002"/>
    </source>
</evidence>
<dbReference type="PANTHER" id="PTHR43490:SF99">
    <property type="entry name" value="SHORT-CHAIN DEHYDROGENASE_REDUCTASE"/>
    <property type="match status" value="1"/>
</dbReference>
<protein>
    <submittedName>
        <fullName evidence="5">SDR family oxidoreductase</fullName>
    </submittedName>
</protein>
<dbReference type="Proteomes" id="UP001499854">
    <property type="component" value="Unassembled WGS sequence"/>
</dbReference>
<dbReference type="Pfam" id="PF00106">
    <property type="entry name" value="adh_short"/>
    <property type="match status" value="1"/>
</dbReference>
<comment type="caution">
    <text evidence="5">The sequence shown here is derived from an EMBL/GenBank/DDBJ whole genome shotgun (WGS) entry which is preliminary data.</text>
</comment>
<organism evidence="5 6">
    <name type="scientific">Catenulispora subtropica</name>
    <dbReference type="NCBI Taxonomy" id="450798"/>
    <lineage>
        <taxon>Bacteria</taxon>
        <taxon>Bacillati</taxon>
        <taxon>Actinomycetota</taxon>
        <taxon>Actinomycetes</taxon>
        <taxon>Catenulisporales</taxon>
        <taxon>Catenulisporaceae</taxon>
        <taxon>Catenulispora</taxon>
    </lineage>
</organism>
<gene>
    <name evidence="5" type="ORF">GCM10009838_52450</name>
</gene>
<evidence type="ECO:0000313" key="5">
    <source>
        <dbReference type="EMBL" id="GAA1984084.1"/>
    </source>
</evidence>